<dbReference type="Pfam" id="PF20150">
    <property type="entry name" value="2EXR"/>
    <property type="match status" value="1"/>
</dbReference>
<dbReference type="OrthoDB" id="3800252at2759"/>
<keyword evidence="4" id="KW-1185">Reference proteome</keyword>
<evidence type="ECO:0000313" key="3">
    <source>
        <dbReference type="EMBL" id="KAF2223004.1"/>
    </source>
</evidence>
<evidence type="ECO:0000259" key="2">
    <source>
        <dbReference type="Pfam" id="PF20150"/>
    </source>
</evidence>
<evidence type="ECO:0000313" key="4">
    <source>
        <dbReference type="Proteomes" id="UP000799538"/>
    </source>
</evidence>
<feature type="compositionally biased region" description="Basic and acidic residues" evidence="1">
    <location>
        <begin position="41"/>
        <end position="51"/>
    </location>
</feature>
<name>A0A6A6GBB1_9PEZI</name>
<evidence type="ECO:0000256" key="1">
    <source>
        <dbReference type="SAM" id="MobiDB-lite"/>
    </source>
</evidence>
<accession>A0A6A6GBB1</accession>
<feature type="region of interest" description="Disordered" evidence="1">
    <location>
        <begin position="41"/>
        <end position="67"/>
    </location>
</feature>
<dbReference type="AlphaFoldDB" id="A0A6A6GBB1"/>
<dbReference type="InterPro" id="IPR045518">
    <property type="entry name" value="2EXR"/>
</dbReference>
<gene>
    <name evidence="3" type="ORF">BDZ85DRAFT_120276</name>
</gene>
<sequence>MASFNDLPAEIRHQIWHYCLPNISIPHLYNYREHHWLPRPLKSSDPEHEPSSDTESQSEDIEDESAQPLVESGEVYVAVRDVCSETRHLVQEWAVLHQLECCEERVEALPVYKRAFREHDATYVSEDQWNSFLSEPHDRGFDPHNFQGDIGLYGDATDLAIDYGLVLYAPGLTLPELSANRQHWAPSKLILILNPYDVDPTGHEKLTLVDEVGPWSWREGQTDFDYPAKCLPLAEDGQSEPPNRTVTPGDAWRLSVISELHEVLSDYCDVLLPFLVPPMTRFEIWLGSVYPIRD</sequence>
<feature type="domain" description="2EXR" evidence="2">
    <location>
        <begin position="3"/>
        <end position="91"/>
    </location>
</feature>
<feature type="compositionally biased region" description="Acidic residues" evidence="1">
    <location>
        <begin position="56"/>
        <end position="65"/>
    </location>
</feature>
<dbReference type="EMBL" id="ML992507">
    <property type="protein sequence ID" value="KAF2223004.1"/>
    <property type="molecule type" value="Genomic_DNA"/>
</dbReference>
<protein>
    <recommendedName>
        <fullName evidence="2">2EXR domain-containing protein</fullName>
    </recommendedName>
</protein>
<reference evidence="4" key="1">
    <citation type="journal article" date="2020" name="Stud. Mycol.">
        <title>101 Dothideomycetes genomes: A test case for predicting lifestyles and emergence of pathogens.</title>
        <authorList>
            <person name="Haridas S."/>
            <person name="Albert R."/>
            <person name="Binder M."/>
            <person name="Bloem J."/>
            <person name="LaButti K."/>
            <person name="Salamov A."/>
            <person name="Andreopoulos B."/>
            <person name="Baker S."/>
            <person name="Barry K."/>
            <person name="Bills G."/>
            <person name="Bluhm B."/>
            <person name="Cannon C."/>
            <person name="Castanera R."/>
            <person name="Culley D."/>
            <person name="Daum C."/>
            <person name="Ezra D."/>
            <person name="Gonzalez J."/>
            <person name="Henrissat B."/>
            <person name="Kuo A."/>
            <person name="Liang C."/>
            <person name="Lipzen A."/>
            <person name="Lutzoni F."/>
            <person name="Magnuson J."/>
            <person name="Mondo S."/>
            <person name="Nolan M."/>
            <person name="Ohm R."/>
            <person name="Pangilinan J."/>
            <person name="Park H.-J."/>
            <person name="Ramirez L."/>
            <person name="Alfaro M."/>
            <person name="Sun H."/>
            <person name="Tritt A."/>
            <person name="Yoshinaga Y."/>
            <person name="Zwiers L.-H."/>
            <person name="Turgeon B."/>
            <person name="Goodwin S."/>
            <person name="Spatafora J."/>
            <person name="Crous P."/>
            <person name="Grigoriev I."/>
        </authorList>
    </citation>
    <scope>NUCLEOTIDE SEQUENCE [LARGE SCALE GENOMIC DNA]</scope>
    <source>
        <strain evidence="4">CECT 20119</strain>
    </source>
</reference>
<organism evidence="3 4">
    <name type="scientific">Elsinoe ampelina</name>
    <dbReference type="NCBI Taxonomy" id="302913"/>
    <lineage>
        <taxon>Eukaryota</taxon>
        <taxon>Fungi</taxon>
        <taxon>Dikarya</taxon>
        <taxon>Ascomycota</taxon>
        <taxon>Pezizomycotina</taxon>
        <taxon>Dothideomycetes</taxon>
        <taxon>Dothideomycetidae</taxon>
        <taxon>Myriangiales</taxon>
        <taxon>Elsinoaceae</taxon>
        <taxon>Elsinoe</taxon>
    </lineage>
</organism>
<proteinExistence type="predicted"/>
<dbReference type="Proteomes" id="UP000799538">
    <property type="component" value="Unassembled WGS sequence"/>
</dbReference>